<name>A0A934MYG2_9GAMM</name>
<protein>
    <recommendedName>
        <fullName evidence="4">Oxidoreductase molybdopterin binding domain protein</fullName>
    </recommendedName>
</protein>
<feature type="signal peptide" evidence="1">
    <location>
        <begin position="1"/>
        <end position="19"/>
    </location>
</feature>
<feature type="chain" id="PRO_5036967698" description="Oxidoreductase molybdopterin binding domain protein" evidence="1">
    <location>
        <begin position="20"/>
        <end position="167"/>
    </location>
</feature>
<gene>
    <name evidence="2" type="ORF">I8J31_01880</name>
</gene>
<keyword evidence="3" id="KW-1185">Reference proteome</keyword>
<dbReference type="Proteomes" id="UP000628710">
    <property type="component" value="Unassembled WGS sequence"/>
</dbReference>
<dbReference type="InterPro" id="IPR036374">
    <property type="entry name" value="OxRdtase_Mopterin-bd_sf"/>
</dbReference>
<dbReference type="RefSeq" id="WP_199466487.1">
    <property type="nucleotide sequence ID" value="NZ_JAEMNX010000001.1"/>
</dbReference>
<comment type="caution">
    <text evidence="2">The sequence shown here is derived from an EMBL/GenBank/DDBJ whole genome shotgun (WGS) entry which is preliminary data.</text>
</comment>
<dbReference type="SUPFAM" id="SSF56524">
    <property type="entry name" value="Oxidoreductase molybdopterin-binding domain"/>
    <property type="match status" value="1"/>
</dbReference>
<dbReference type="EMBL" id="JAEMNX010000001">
    <property type="protein sequence ID" value="MBJ7536425.1"/>
    <property type="molecule type" value="Genomic_DNA"/>
</dbReference>
<evidence type="ECO:0000313" key="2">
    <source>
        <dbReference type="EMBL" id="MBJ7536425.1"/>
    </source>
</evidence>
<keyword evidence="1" id="KW-0732">Signal</keyword>
<sequence>MRLFFSLICVLLINTPSYALDQPSGRVILTISNALDDANAEHGIEFDLDMLNALPQRSVTTHNPWTKGSHTYRGFSAKDLLATIESKATLLKVIALNQYMTEIPISDFTERGAIFATHLDGHPMSVRKLGPIMVIYPFDDQPELKSETYYGRSIWQIHRIETYFIAE</sequence>
<reference evidence="2" key="1">
    <citation type="submission" date="2020-12" db="EMBL/GenBank/DDBJ databases">
        <title>Marinomonas arctica sp. nov., a psychrotolerant bacterium isolated from the Arctic.</title>
        <authorList>
            <person name="Zhang Y."/>
        </authorList>
    </citation>
    <scope>NUCLEOTIDE SEQUENCE</scope>
    <source>
        <strain evidence="2">C1424</strain>
    </source>
</reference>
<proteinExistence type="predicted"/>
<evidence type="ECO:0008006" key="4">
    <source>
        <dbReference type="Google" id="ProtNLM"/>
    </source>
</evidence>
<accession>A0A934MYG2</accession>
<organism evidence="2 3">
    <name type="scientific">Marinomonas transparens</name>
    <dbReference type="NCBI Taxonomy" id="2795388"/>
    <lineage>
        <taxon>Bacteria</taxon>
        <taxon>Pseudomonadati</taxon>
        <taxon>Pseudomonadota</taxon>
        <taxon>Gammaproteobacteria</taxon>
        <taxon>Oceanospirillales</taxon>
        <taxon>Oceanospirillaceae</taxon>
        <taxon>Marinomonas</taxon>
    </lineage>
</organism>
<evidence type="ECO:0000313" key="3">
    <source>
        <dbReference type="Proteomes" id="UP000628710"/>
    </source>
</evidence>
<evidence type="ECO:0000256" key="1">
    <source>
        <dbReference type="SAM" id="SignalP"/>
    </source>
</evidence>
<dbReference type="AlphaFoldDB" id="A0A934MYG2"/>
<dbReference type="Gene3D" id="3.90.420.10">
    <property type="entry name" value="Oxidoreductase, molybdopterin-binding domain"/>
    <property type="match status" value="1"/>
</dbReference>